<dbReference type="Pfam" id="PF10639">
    <property type="entry name" value="TMEM234"/>
    <property type="match status" value="1"/>
</dbReference>
<feature type="signal peptide" evidence="7">
    <location>
        <begin position="1"/>
        <end position="17"/>
    </location>
</feature>
<proteinExistence type="inferred from homology"/>
<feature type="transmembrane region" description="Helical" evidence="6">
    <location>
        <begin position="45"/>
        <end position="63"/>
    </location>
</feature>
<comment type="similarity">
    <text evidence="2">Belongs to the TMEM234 family.</text>
</comment>
<feature type="transmembrane region" description="Helical" evidence="6">
    <location>
        <begin position="98"/>
        <end position="116"/>
    </location>
</feature>
<protein>
    <submittedName>
        <fullName evidence="8">Transmembrane protein 234</fullName>
    </submittedName>
</protein>
<sequence length="123" mass="13276">MFLLMLLAAMLWGVTNPLLKLYSKGIQSTGSALDDIQFLLNRPKYLITQIVNLSGSVVFFYALRDVDVSVGSIVVNSLAFVITVLVSVLVLHEGTLKPQTVVGCLLVMAGTGLCTLSTSPRFK</sequence>
<dbReference type="Gene3D" id="1.10.3730.20">
    <property type="match status" value="1"/>
</dbReference>
<feature type="transmembrane region" description="Helical" evidence="6">
    <location>
        <begin position="70"/>
        <end position="92"/>
    </location>
</feature>
<evidence type="ECO:0000256" key="3">
    <source>
        <dbReference type="ARBA" id="ARBA00022692"/>
    </source>
</evidence>
<evidence type="ECO:0000313" key="9">
    <source>
        <dbReference type="EMBL" id="EPY34764.1"/>
    </source>
</evidence>
<evidence type="ECO:0000256" key="5">
    <source>
        <dbReference type="ARBA" id="ARBA00023136"/>
    </source>
</evidence>
<keyword evidence="3 6" id="KW-0812">Transmembrane</keyword>
<dbReference type="AlphaFoldDB" id="S9VYF8"/>
<evidence type="ECO:0000313" key="10">
    <source>
        <dbReference type="EMBL" id="EPY36023.1"/>
    </source>
</evidence>
<evidence type="ECO:0000313" key="8">
    <source>
        <dbReference type="EMBL" id="EPY32106.1"/>
    </source>
</evidence>
<evidence type="ECO:0000313" key="11">
    <source>
        <dbReference type="Proteomes" id="UP000015354"/>
    </source>
</evidence>
<keyword evidence="5 6" id="KW-0472">Membrane</keyword>
<evidence type="ECO:0000256" key="4">
    <source>
        <dbReference type="ARBA" id="ARBA00022989"/>
    </source>
</evidence>
<keyword evidence="4 6" id="KW-1133">Transmembrane helix</keyword>
<keyword evidence="11" id="KW-1185">Reference proteome</keyword>
<dbReference type="EMBL" id="ATMH01002973">
    <property type="protein sequence ID" value="EPY32106.1"/>
    <property type="molecule type" value="Genomic_DNA"/>
</dbReference>
<dbReference type="InterPro" id="IPR018908">
    <property type="entry name" value="TMEM234"/>
</dbReference>
<dbReference type="OrthoDB" id="43458at2759"/>
<dbReference type="Proteomes" id="UP000015354">
    <property type="component" value="Unassembled WGS sequence"/>
</dbReference>
<gene>
    <name evidence="10" type="ORF">STCU_00793</name>
    <name evidence="9" type="ORF">STCU_01338</name>
    <name evidence="8" type="ORF">STCU_02973</name>
</gene>
<reference evidence="8 11" key="1">
    <citation type="journal article" date="2013" name="PLoS ONE">
        <title>Predicting the Proteins of Angomonas deanei, Strigomonas culicis and Their Respective Endosymbionts Reveals New Aspects of the Trypanosomatidae Family.</title>
        <authorList>
            <person name="Motta M.C."/>
            <person name="Martins A.C."/>
            <person name="de Souza S.S."/>
            <person name="Catta-Preta C.M."/>
            <person name="Silva R."/>
            <person name="Klein C.C."/>
            <person name="de Almeida L.G."/>
            <person name="de Lima Cunha O."/>
            <person name="Ciapina L.P."/>
            <person name="Brocchi M."/>
            <person name="Colabardini A.C."/>
            <person name="de Araujo Lima B."/>
            <person name="Machado C.R."/>
            <person name="de Almeida Soares C.M."/>
            <person name="Probst C.M."/>
            <person name="de Menezes C.B."/>
            <person name="Thompson C.E."/>
            <person name="Bartholomeu D.C."/>
            <person name="Gradia D.F."/>
            <person name="Pavoni D.P."/>
            <person name="Grisard E.C."/>
            <person name="Fantinatti-Garboggini F."/>
            <person name="Marchini F.K."/>
            <person name="Rodrigues-Luiz G.F."/>
            <person name="Wagner G."/>
            <person name="Goldman G.H."/>
            <person name="Fietto J.L."/>
            <person name="Elias M.C."/>
            <person name="Goldman M.H."/>
            <person name="Sagot M.F."/>
            <person name="Pereira M."/>
            <person name="Stoco P.H."/>
            <person name="de Mendonca-Neto R.P."/>
            <person name="Teixeira S.M."/>
            <person name="Maciel T.E."/>
            <person name="de Oliveira Mendes T.A."/>
            <person name="Urmenyi T.P."/>
            <person name="de Souza W."/>
            <person name="Schenkman S."/>
            <person name="de Vasconcelos A.T."/>
        </authorList>
    </citation>
    <scope>NUCLEOTIDE SEQUENCE [LARGE SCALE GENOMIC DNA]</scope>
</reference>
<dbReference type="SUPFAM" id="SSF103481">
    <property type="entry name" value="Multidrug resistance efflux transporter EmrE"/>
    <property type="match status" value="1"/>
</dbReference>
<dbReference type="PANTHER" id="PTHR28668:SF1">
    <property type="entry name" value="TRANSMEMBRANE PROTEIN 234"/>
    <property type="match status" value="1"/>
</dbReference>
<dbReference type="EMBL" id="ATMH01001338">
    <property type="protein sequence ID" value="EPY34764.1"/>
    <property type="molecule type" value="Genomic_DNA"/>
</dbReference>
<accession>S9VYF8</accession>
<dbReference type="EMBL" id="ATMH01000793">
    <property type="protein sequence ID" value="EPY36023.1"/>
    <property type="molecule type" value="Genomic_DNA"/>
</dbReference>
<keyword evidence="7" id="KW-0732">Signal</keyword>
<organism evidence="8 11">
    <name type="scientific">Strigomonas culicis</name>
    <dbReference type="NCBI Taxonomy" id="28005"/>
    <lineage>
        <taxon>Eukaryota</taxon>
        <taxon>Discoba</taxon>
        <taxon>Euglenozoa</taxon>
        <taxon>Kinetoplastea</taxon>
        <taxon>Metakinetoplastina</taxon>
        <taxon>Trypanosomatida</taxon>
        <taxon>Trypanosomatidae</taxon>
        <taxon>Strigomonadinae</taxon>
        <taxon>Strigomonas</taxon>
    </lineage>
</organism>
<dbReference type="InterPro" id="IPR037185">
    <property type="entry name" value="EmrE-like"/>
</dbReference>
<name>S9VYF8_9TRYP</name>
<evidence type="ECO:0000256" key="1">
    <source>
        <dbReference type="ARBA" id="ARBA00004141"/>
    </source>
</evidence>
<evidence type="ECO:0000256" key="6">
    <source>
        <dbReference type="SAM" id="Phobius"/>
    </source>
</evidence>
<comment type="subcellular location">
    <subcellularLocation>
        <location evidence="1">Membrane</location>
        <topology evidence="1">Multi-pass membrane protein</topology>
    </subcellularLocation>
</comment>
<feature type="chain" id="PRO_5007727285" evidence="7">
    <location>
        <begin position="18"/>
        <end position="123"/>
    </location>
</feature>
<dbReference type="GO" id="GO:0016020">
    <property type="term" value="C:membrane"/>
    <property type="evidence" value="ECO:0007669"/>
    <property type="project" value="UniProtKB-SubCell"/>
</dbReference>
<evidence type="ECO:0000256" key="2">
    <source>
        <dbReference type="ARBA" id="ARBA00005977"/>
    </source>
</evidence>
<evidence type="ECO:0000256" key="7">
    <source>
        <dbReference type="SAM" id="SignalP"/>
    </source>
</evidence>
<dbReference type="PANTHER" id="PTHR28668">
    <property type="entry name" value="TRANSMEMBRANE PROTEIN 234"/>
    <property type="match status" value="1"/>
</dbReference>
<comment type="caution">
    <text evidence="8">The sequence shown here is derived from an EMBL/GenBank/DDBJ whole genome shotgun (WGS) entry which is preliminary data.</text>
</comment>
<reference evidence="8" key="2">
    <citation type="submission" date="2013-03" db="EMBL/GenBank/DDBJ databases">
        <authorList>
            <person name="Motta M.C.M."/>
            <person name="Martins A.C.A."/>
            <person name="Preta C.M.C.C."/>
            <person name="Silva R."/>
            <person name="de Souza S.S."/>
            <person name="Klein C.C."/>
            <person name="de Almeida L.G.P."/>
            <person name="Cunha O.L."/>
            <person name="Colabardini A.C."/>
            <person name="Lima B.A."/>
            <person name="Machado C.R."/>
            <person name="Soares C.M.A."/>
            <person name="de Menezes C.B.A."/>
            <person name="Bartolomeu D.C."/>
            <person name="Grisard E.C."/>
            <person name="Fantinatti-Garboggini F."/>
            <person name="Rodrigues-Luiz G.F."/>
            <person name="Wagner G."/>
            <person name="Goldman G.H."/>
            <person name="Fietto J.L.R."/>
            <person name="Ciapina L.P."/>
            <person name="Brocchi M."/>
            <person name="Elias M.C."/>
            <person name="Goldman M.H.S."/>
            <person name="Sagot M.-F."/>
            <person name="Pereira M."/>
            <person name="Stoco P.H."/>
            <person name="Teixeira S.M.R."/>
            <person name="de Mendonca-Neto R.P."/>
            <person name="Maciel T.E.F."/>
            <person name="Mendes T.A.O."/>
            <person name="Urmenyi T.P."/>
            <person name="Teixeira M.M.G."/>
            <person name="de Camargo E.F.P."/>
            <person name="de Sousa W."/>
            <person name="Schenkman S."/>
            <person name="de Vasconcelos A.T.R."/>
        </authorList>
    </citation>
    <scope>NUCLEOTIDE SEQUENCE</scope>
</reference>